<evidence type="ECO:0000313" key="1">
    <source>
        <dbReference type="EMBL" id="TFW18290.1"/>
    </source>
</evidence>
<accession>A0A4Y9SEE6</accession>
<dbReference type="OrthoDB" id="9152966at2"/>
<evidence type="ECO:0000313" key="2">
    <source>
        <dbReference type="Proteomes" id="UP000297729"/>
    </source>
</evidence>
<proteinExistence type="predicted"/>
<dbReference type="RefSeq" id="WP_135203016.1">
    <property type="nucleotide sequence ID" value="NZ_SPVG01000185.1"/>
</dbReference>
<keyword evidence="2" id="KW-1185">Reference proteome</keyword>
<dbReference type="InterPro" id="IPR053842">
    <property type="entry name" value="NikA-like"/>
</dbReference>
<gene>
    <name evidence="1" type="ORF">E4L98_18445</name>
</gene>
<name>A0A4Y9SEE6_9BURK</name>
<dbReference type="Pfam" id="PF21983">
    <property type="entry name" value="NikA-like"/>
    <property type="match status" value="1"/>
</dbReference>
<dbReference type="EMBL" id="SPVG01000185">
    <property type="protein sequence ID" value="TFW18290.1"/>
    <property type="molecule type" value="Genomic_DNA"/>
</dbReference>
<organism evidence="1 2">
    <name type="scientific">Duganella callida</name>
    <dbReference type="NCBI Taxonomy" id="2561932"/>
    <lineage>
        <taxon>Bacteria</taxon>
        <taxon>Pseudomonadati</taxon>
        <taxon>Pseudomonadota</taxon>
        <taxon>Betaproteobacteria</taxon>
        <taxon>Burkholderiales</taxon>
        <taxon>Oxalobacteraceae</taxon>
        <taxon>Telluria group</taxon>
        <taxon>Duganella</taxon>
    </lineage>
</organism>
<sequence>MPFEKRGEEPLDAVINVRLTTAEKTRLLEDADMAALSMSELVRRRYFSRPVLASADQAMIRELRRLGGLLKHLHNDTGGVLHRDAAEVLAALKAYIERLSHDRQKN</sequence>
<comment type="caution">
    <text evidence="1">The sequence shown here is derived from an EMBL/GenBank/DDBJ whole genome shotgun (WGS) entry which is preliminary data.</text>
</comment>
<dbReference type="Proteomes" id="UP000297729">
    <property type="component" value="Unassembled WGS sequence"/>
</dbReference>
<dbReference type="AlphaFoldDB" id="A0A4Y9SEE6"/>
<protein>
    <submittedName>
        <fullName evidence="1">MobB mobilization protein</fullName>
    </submittedName>
</protein>
<reference evidence="1 2" key="1">
    <citation type="submission" date="2019-03" db="EMBL/GenBank/DDBJ databases">
        <title>Draft Genome Sequence of Duganella callidus sp. nov., a Novel Duganella Species Isolated from Cultivated Soil.</title>
        <authorList>
            <person name="Raths R."/>
            <person name="Peta V."/>
            <person name="Bucking H."/>
        </authorList>
    </citation>
    <scope>NUCLEOTIDE SEQUENCE [LARGE SCALE GENOMIC DNA]</scope>
    <source>
        <strain evidence="1 2">DN04</strain>
    </source>
</reference>